<sequence>MVDYIIVGLGLAGTSFAEQLLAGNKTFVVFDDDSQQSSVVAGGLYNPVILKRFTKVWRAHEQLKKAKPFYARLESKLDMRFDYKVPVYRRFASVEEQNLWFDASDKPLLEDFLSTKIIQKDHSCIEATYGYGEVLGTGRIDTESLVKAYTKYLNSKGLLLREKFNYELLELSENHIQYKDLKAKHIVFCDGFGLKKNPFFNYLPLNGTKGELLTIHAPALKINFVLKSSVFLIPIGEDLYRVGATYEWHDKTNEVTEKARQELLSKMETFIKCDYKVVDQKAGIRPTVTDRRPLVGQHPEYKNIYILNGMGSRGVMIAPDASEQLYQFITHQSELDEDMNIRRFDKKYKSLNQ</sequence>
<dbReference type="PANTHER" id="PTHR13847">
    <property type="entry name" value="SARCOSINE DEHYDROGENASE-RELATED"/>
    <property type="match status" value="1"/>
</dbReference>
<dbReference type="Proteomes" id="UP000183209">
    <property type="component" value="Unassembled WGS sequence"/>
</dbReference>
<feature type="domain" description="FAD dependent oxidoreductase" evidence="1">
    <location>
        <begin position="3"/>
        <end position="319"/>
    </location>
</feature>
<dbReference type="AlphaFoldDB" id="A0A1I6NZJ3"/>
<evidence type="ECO:0000313" key="2">
    <source>
        <dbReference type="EMBL" id="SFS33270.1"/>
    </source>
</evidence>
<dbReference type="InterPro" id="IPR036188">
    <property type="entry name" value="FAD/NAD-bd_sf"/>
</dbReference>
<dbReference type="GO" id="GO:0005737">
    <property type="term" value="C:cytoplasm"/>
    <property type="evidence" value="ECO:0007669"/>
    <property type="project" value="TreeGrafter"/>
</dbReference>
<dbReference type="EMBL" id="FPAG01000001">
    <property type="protein sequence ID" value="SFS33270.1"/>
    <property type="molecule type" value="Genomic_DNA"/>
</dbReference>
<accession>A0A1I6NZJ3</accession>
<evidence type="ECO:0000259" key="1">
    <source>
        <dbReference type="Pfam" id="PF01266"/>
    </source>
</evidence>
<dbReference type="SUPFAM" id="SSF51971">
    <property type="entry name" value="Nucleotide-binding domain"/>
    <property type="match status" value="1"/>
</dbReference>
<proteinExistence type="predicted"/>
<reference evidence="2 3" key="1">
    <citation type="submission" date="2016-10" db="EMBL/GenBank/DDBJ databases">
        <authorList>
            <person name="de Groot N.N."/>
        </authorList>
    </citation>
    <scope>NUCLEOTIDE SEQUENCE [LARGE SCALE GENOMIC DNA]</scope>
    <source>
        <strain evidence="2 3">CGMCC 1.6114</strain>
    </source>
</reference>
<organism evidence="2 3">
    <name type="scientific">Zhouia amylolytica</name>
    <dbReference type="NCBI Taxonomy" id="376730"/>
    <lineage>
        <taxon>Bacteria</taxon>
        <taxon>Pseudomonadati</taxon>
        <taxon>Bacteroidota</taxon>
        <taxon>Flavobacteriia</taxon>
        <taxon>Flavobacteriales</taxon>
        <taxon>Flavobacteriaceae</taxon>
        <taxon>Zhouia</taxon>
    </lineage>
</organism>
<dbReference type="Pfam" id="PF01266">
    <property type="entry name" value="DAO"/>
    <property type="match status" value="1"/>
</dbReference>
<dbReference type="Gene3D" id="3.30.9.10">
    <property type="entry name" value="D-Amino Acid Oxidase, subunit A, domain 2"/>
    <property type="match status" value="1"/>
</dbReference>
<dbReference type="OrthoDB" id="214253at2"/>
<protein>
    <submittedName>
        <fullName evidence="2">Glycine/D-amino acid oxidase</fullName>
    </submittedName>
</protein>
<name>A0A1I6NZJ3_9FLAO</name>
<dbReference type="Gene3D" id="3.50.50.60">
    <property type="entry name" value="FAD/NAD(P)-binding domain"/>
    <property type="match status" value="1"/>
</dbReference>
<evidence type="ECO:0000313" key="3">
    <source>
        <dbReference type="Proteomes" id="UP000183209"/>
    </source>
</evidence>
<dbReference type="InterPro" id="IPR006076">
    <property type="entry name" value="FAD-dep_OxRdtase"/>
</dbReference>
<gene>
    <name evidence="2" type="ORF">SAMN04487906_0030</name>
</gene>
<dbReference type="RefSeq" id="WP_074976166.1">
    <property type="nucleotide sequence ID" value="NZ_FPAG01000001.1"/>
</dbReference>
<dbReference type="SUPFAM" id="SSF54373">
    <property type="entry name" value="FAD-linked reductases, C-terminal domain"/>
    <property type="match status" value="1"/>
</dbReference>